<keyword evidence="10" id="KW-1185">Reference proteome</keyword>
<dbReference type="Proteomes" id="UP000006764">
    <property type="component" value="Chromosome"/>
</dbReference>
<dbReference type="EMBL" id="CP004387">
    <property type="protein sequence ID" value="AJD47632.1"/>
    <property type="molecule type" value="Genomic_DNA"/>
</dbReference>
<accession>A0A0B4XMS4</accession>
<dbReference type="HAMAP" id="MF_00672">
    <property type="entry name" value="UPF0761"/>
    <property type="match status" value="1"/>
</dbReference>
<sequence>MNGMDSTTWHIVRQHARHAGGTVRDFVLLLTRQFKEDGCRESAAALTYTTLFAIVPVMTVTYAVLAMVPALKERGGTFQNWLLEYFVPSAGTQVQDYLSEFSRQTTNLTLIGGVVLIITAVLLLRTIEQTMNRIWKVAVPRKGLVSLMMYWAVLTLGPLLLGAGLGISSYLASVSLVTDTVAFFGGARLWLSLLPVLFTTGLLTLLYVVVPNCHVPIRQGLIGGFVAAVMFELAKSAFVLFVRFSPNYEVVYGAFAAVPLFLLWLFISWVIVLAGAELVRTLVIFHEHRRDVPRLQALLRVLEVLWRKQQHGAVLKPALMRRTMLAGGGARWDEFRNLLFDLGLVRRTEEGAYVLTRDLRTLTLGELTDMVPWPAAKQLRVSAPLRRPWEAALQQRCLEAREGMQAPLALSLEALFGEESEPAATDTARDERPASTAPEQEVSA</sequence>
<keyword evidence="6 7" id="KW-0472">Membrane</keyword>
<feature type="transmembrane region" description="Helical" evidence="7">
    <location>
        <begin position="190"/>
        <end position="210"/>
    </location>
</feature>
<dbReference type="AlphaFoldDB" id="A0A0B4XMS4"/>
<protein>
    <recommendedName>
        <fullName evidence="7">UPF0761 membrane protein S7S_06080</fullName>
    </recommendedName>
</protein>
<evidence type="ECO:0000256" key="3">
    <source>
        <dbReference type="ARBA" id="ARBA00022519"/>
    </source>
</evidence>
<organism evidence="9 10">
    <name type="scientific">Isoalcanivorax pacificus W11-5</name>
    <dbReference type="NCBI Taxonomy" id="391936"/>
    <lineage>
        <taxon>Bacteria</taxon>
        <taxon>Pseudomonadati</taxon>
        <taxon>Pseudomonadota</taxon>
        <taxon>Gammaproteobacteria</taxon>
        <taxon>Oceanospirillales</taxon>
        <taxon>Alcanivoracaceae</taxon>
        <taxon>Isoalcanivorax</taxon>
    </lineage>
</organism>
<evidence type="ECO:0000256" key="8">
    <source>
        <dbReference type="SAM" id="MobiDB-lite"/>
    </source>
</evidence>
<feature type="transmembrane region" description="Helical" evidence="7">
    <location>
        <begin position="250"/>
        <end position="279"/>
    </location>
</feature>
<evidence type="ECO:0000256" key="4">
    <source>
        <dbReference type="ARBA" id="ARBA00022692"/>
    </source>
</evidence>
<dbReference type="NCBIfam" id="TIGR00765">
    <property type="entry name" value="yihY_not_rbn"/>
    <property type="match status" value="1"/>
</dbReference>
<evidence type="ECO:0000256" key="6">
    <source>
        <dbReference type="ARBA" id="ARBA00023136"/>
    </source>
</evidence>
<evidence type="ECO:0000256" key="1">
    <source>
        <dbReference type="ARBA" id="ARBA00004651"/>
    </source>
</evidence>
<evidence type="ECO:0000256" key="5">
    <source>
        <dbReference type="ARBA" id="ARBA00022989"/>
    </source>
</evidence>
<evidence type="ECO:0000313" key="10">
    <source>
        <dbReference type="Proteomes" id="UP000006764"/>
    </source>
</evidence>
<dbReference type="STRING" id="391936.S7S_06080"/>
<dbReference type="InterPro" id="IPR023679">
    <property type="entry name" value="UPF0761_bac"/>
</dbReference>
<feature type="transmembrane region" description="Helical" evidence="7">
    <location>
        <begin position="148"/>
        <end position="170"/>
    </location>
</feature>
<reference evidence="9 10" key="1">
    <citation type="journal article" date="2012" name="J. Bacteriol.">
        <title>Genome sequence of an alkane-degrading bacterium, Alcanivorax pacificus type strain W11-5, isolated from deep sea sediment.</title>
        <authorList>
            <person name="Lai Q."/>
            <person name="Shao Z."/>
        </authorList>
    </citation>
    <scope>NUCLEOTIDE SEQUENCE [LARGE SCALE GENOMIC DNA]</scope>
    <source>
        <strain evidence="9 10">W11-5</strain>
    </source>
</reference>
<name>A0A0B4XMS4_9GAMM</name>
<gene>
    <name evidence="9" type="ORF">S7S_06080</name>
</gene>
<evidence type="ECO:0000256" key="2">
    <source>
        <dbReference type="ARBA" id="ARBA00022475"/>
    </source>
</evidence>
<keyword evidence="2 7" id="KW-1003">Cell membrane</keyword>
<keyword evidence="5 7" id="KW-1133">Transmembrane helix</keyword>
<proteinExistence type="inferred from homology"/>
<dbReference type="Pfam" id="PF03631">
    <property type="entry name" value="Virul_fac_BrkB"/>
    <property type="match status" value="1"/>
</dbReference>
<feature type="transmembrane region" description="Helical" evidence="7">
    <location>
        <begin position="222"/>
        <end position="244"/>
    </location>
</feature>
<dbReference type="InterPro" id="IPR017039">
    <property type="entry name" value="Virul_fac_BrkB"/>
</dbReference>
<keyword evidence="3" id="KW-0997">Cell inner membrane</keyword>
<comment type="subcellular location">
    <subcellularLocation>
        <location evidence="1 7">Cell membrane</location>
        <topology evidence="1 7">Multi-pass membrane protein</topology>
    </subcellularLocation>
</comment>
<dbReference type="GO" id="GO:0005886">
    <property type="term" value="C:plasma membrane"/>
    <property type="evidence" value="ECO:0007669"/>
    <property type="project" value="UniProtKB-SubCell"/>
</dbReference>
<feature type="region of interest" description="Disordered" evidence="8">
    <location>
        <begin position="419"/>
        <end position="444"/>
    </location>
</feature>
<evidence type="ECO:0000313" key="9">
    <source>
        <dbReference type="EMBL" id="AJD47632.1"/>
    </source>
</evidence>
<keyword evidence="4 7" id="KW-0812">Transmembrane</keyword>
<dbReference type="KEGG" id="apac:S7S_06080"/>
<dbReference type="PANTHER" id="PTHR30213">
    <property type="entry name" value="INNER MEMBRANE PROTEIN YHJD"/>
    <property type="match status" value="1"/>
</dbReference>
<feature type="transmembrane region" description="Helical" evidence="7">
    <location>
        <begin position="45"/>
        <end position="68"/>
    </location>
</feature>
<evidence type="ECO:0000256" key="7">
    <source>
        <dbReference type="HAMAP-Rule" id="MF_00672"/>
    </source>
</evidence>
<dbReference type="PANTHER" id="PTHR30213:SF0">
    <property type="entry name" value="UPF0761 MEMBRANE PROTEIN YIHY"/>
    <property type="match status" value="1"/>
</dbReference>
<dbReference type="HOGENOM" id="CLU_032288_1_0_6"/>
<feature type="transmembrane region" description="Helical" evidence="7">
    <location>
        <begin position="108"/>
        <end position="127"/>
    </location>
</feature>
<comment type="similarity">
    <text evidence="7">Belongs to the UPF0761 family.</text>
</comment>